<dbReference type="RefSeq" id="WP_090880654.1">
    <property type="nucleotide sequence ID" value="NZ_FOGG01000002.1"/>
</dbReference>
<dbReference type="AlphaFoldDB" id="A0A1H9JVW4"/>
<keyword evidence="3" id="KW-1185">Reference proteome</keyword>
<gene>
    <name evidence="2" type="ORF">SAMN04488023_10298</name>
</gene>
<evidence type="ECO:0000256" key="1">
    <source>
        <dbReference type="SAM" id="MobiDB-lite"/>
    </source>
</evidence>
<feature type="compositionally biased region" description="Basic and acidic residues" evidence="1">
    <location>
        <begin position="1"/>
        <end position="34"/>
    </location>
</feature>
<name>A0A1H9JVW4_9SPHI</name>
<reference evidence="2 3" key="1">
    <citation type="submission" date="2016-10" db="EMBL/GenBank/DDBJ databases">
        <authorList>
            <person name="de Groot N.N."/>
        </authorList>
    </citation>
    <scope>NUCLEOTIDE SEQUENCE [LARGE SCALE GENOMIC DNA]</scope>
    <source>
        <strain evidence="2 3">DSM 18610</strain>
    </source>
</reference>
<evidence type="ECO:0000313" key="3">
    <source>
        <dbReference type="Proteomes" id="UP000199572"/>
    </source>
</evidence>
<sequence>METNKEKGKVIENELLDKKAEDAREHDGLEENKSSKITTNLFNKDDKRKNNPLGPGHEPGSLPIVHIKRILYFRQNH</sequence>
<dbReference type="OrthoDB" id="770700at2"/>
<evidence type="ECO:0000313" key="2">
    <source>
        <dbReference type="EMBL" id="SEQ90979.1"/>
    </source>
</evidence>
<organism evidence="2 3">
    <name type="scientific">Pedobacter rhizosphaerae</name>
    <dbReference type="NCBI Taxonomy" id="390241"/>
    <lineage>
        <taxon>Bacteria</taxon>
        <taxon>Pseudomonadati</taxon>
        <taxon>Bacteroidota</taxon>
        <taxon>Sphingobacteriia</taxon>
        <taxon>Sphingobacteriales</taxon>
        <taxon>Sphingobacteriaceae</taxon>
        <taxon>Pedobacter</taxon>
    </lineage>
</organism>
<feature type="region of interest" description="Disordered" evidence="1">
    <location>
        <begin position="1"/>
        <end position="62"/>
    </location>
</feature>
<dbReference type="EMBL" id="FOGG01000002">
    <property type="protein sequence ID" value="SEQ90979.1"/>
    <property type="molecule type" value="Genomic_DNA"/>
</dbReference>
<accession>A0A1H9JVW4</accession>
<dbReference type="Proteomes" id="UP000199572">
    <property type="component" value="Unassembled WGS sequence"/>
</dbReference>
<protein>
    <submittedName>
        <fullName evidence="2">Uncharacterized protein</fullName>
    </submittedName>
</protein>
<proteinExistence type="predicted"/>